<name>A0A518C9G0_9BACT</name>
<dbReference type="EMBL" id="CP036289">
    <property type="protein sequence ID" value="QDU75867.1"/>
    <property type="molecule type" value="Genomic_DNA"/>
</dbReference>
<dbReference type="Gene3D" id="3.30.700.10">
    <property type="entry name" value="Glycoprotein, Type 4 Pilin"/>
    <property type="match status" value="1"/>
</dbReference>
<keyword evidence="1" id="KW-1133">Transmembrane helix</keyword>
<dbReference type="Pfam" id="PF07963">
    <property type="entry name" value="N_methyl"/>
    <property type="match status" value="1"/>
</dbReference>
<evidence type="ECO:0000313" key="3">
    <source>
        <dbReference type="EMBL" id="QDU75867.1"/>
    </source>
</evidence>
<dbReference type="Proteomes" id="UP000318626">
    <property type="component" value="Chromosome"/>
</dbReference>
<protein>
    <submittedName>
        <fullName evidence="3">Type II secretion system protein G</fullName>
    </submittedName>
</protein>
<keyword evidence="1" id="KW-0472">Membrane</keyword>
<organism evidence="3 4">
    <name type="scientific">Bremerella volcania</name>
    <dbReference type="NCBI Taxonomy" id="2527984"/>
    <lineage>
        <taxon>Bacteria</taxon>
        <taxon>Pseudomonadati</taxon>
        <taxon>Planctomycetota</taxon>
        <taxon>Planctomycetia</taxon>
        <taxon>Pirellulales</taxon>
        <taxon>Pirellulaceae</taxon>
        <taxon>Bremerella</taxon>
    </lineage>
</organism>
<dbReference type="Pfam" id="PF07596">
    <property type="entry name" value="SBP_bac_10"/>
    <property type="match status" value="1"/>
</dbReference>
<feature type="domain" description="DUF1559" evidence="2">
    <location>
        <begin position="35"/>
        <end position="297"/>
    </location>
</feature>
<dbReference type="InterPro" id="IPR012902">
    <property type="entry name" value="N_methyl_site"/>
</dbReference>
<dbReference type="KEGG" id="bvo:Pan97_29090"/>
<dbReference type="RefSeq" id="WP_144978422.1">
    <property type="nucleotide sequence ID" value="NZ_CP036289.1"/>
</dbReference>
<keyword evidence="1" id="KW-0812">Transmembrane</keyword>
<dbReference type="NCBIfam" id="TIGR04294">
    <property type="entry name" value="pre_pil_HX9DG"/>
    <property type="match status" value="1"/>
</dbReference>
<accession>A0A518C9G0</accession>
<dbReference type="InterPro" id="IPR027558">
    <property type="entry name" value="Pre_pil_HX9DG_C"/>
</dbReference>
<evidence type="ECO:0000259" key="2">
    <source>
        <dbReference type="Pfam" id="PF07596"/>
    </source>
</evidence>
<dbReference type="InterPro" id="IPR045584">
    <property type="entry name" value="Pilin-like"/>
</dbReference>
<dbReference type="InterPro" id="IPR011453">
    <property type="entry name" value="DUF1559"/>
</dbReference>
<dbReference type="PROSITE" id="PS00409">
    <property type="entry name" value="PROKAR_NTER_METHYL"/>
    <property type="match status" value="1"/>
</dbReference>
<dbReference type="SUPFAM" id="SSF54523">
    <property type="entry name" value="Pili subunits"/>
    <property type="match status" value="1"/>
</dbReference>
<gene>
    <name evidence="3" type="primary">xcpT_5</name>
    <name evidence="3" type="ORF">Pan97_29090</name>
</gene>
<dbReference type="NCBIfam" id="TIGR02532">
    <property type="entry name" value="IV_pilin_GFxxxE"/>
    <property type="match status" value="1"/>
</dbReference>
<dbReference type="PANTHER" id="PTHR30093:SF2">
    <property type="entry name" value="TYPE II SECRETION SYSTEM PROTEIN H"/>
    <property type="match status" value="1"/>
</dbReference>
<sequence length="316" mass="34011">MSISQKHSSGFTLVELLVVIAIIGILIALLLPAVQQAREAARRMQCKNNLKQLGLGLHNYHDTFGSLPLGTFTNPDPYASNANDGWSWSVALLPFIEQPGLYELLNPQGQYGIVASTYDSTSAPIAGAETVLSVFRCPSSVLPDHVPASINVDGSQEMVDEQIVGYAVSDYKGSSGYYLDGIFMRHGDAVVWGNGGGGSAPNVRFRDITDGTSNTLAIGESSYPGRNGRSDWPVWAASGRSDEQVIMKTTDPINGGATSTSRFWEAIDDDCAMSYHTSGAQFVFADGSVHFLSENMEYETYTNLGNRNDGQVLGAY</sequence>
<proteinExistence type="predicted"/>
<keyword evidence="4" id="KW-1185">Reference proteome</keyword>
<feature type="transmembrane region" description="Helical" evidence="1">
    <location>
        <begin position="12"/>
        <end position="34"/>
    </location>
</feature>
<evidence type="ECO:0000256" key="1">
    <source>
        <dbReference type="SAM" id="Phobius"/>
    </source>
</evidence>
<dbReference type="OrthoDB" id="240776at2"/>
<dbReference type="AlphaFoldDB" id="A0A518C9G0"/>
<evidence type="ECO:0000313" key="4">
    <source>
        <dbReference type="Proteomes" id="UP000318626"/>
    </source>
</evidence>
<reference evidence="4" key="1">
    <citation type="submission" date="2019-02" db="EMBL/GenBank/DDBJ databases">
        <title>Deep-cultivation of Planctomycetes and their phenomic and genomic characterization uncovers novel biology.</title>
        <authorList>
            <person name="Wiegand S."/>
            <person name="Jogler M."/>
            <person name="Boedeker C."/>
            <person name="Pinto D."/>
            <person name="Vollmers J."/>
            <person name="Rivas-Marin E."/>
            <person name="Kohn T."/>
            <person name="Peeters S.H."/>
            <person name="Heuer A."/>
            <person name="Rast P."/>
            <person name="Oberbeckmann S."/>
            <person name="Bunk B."/>
            <person name="Jeske O."/>
            <person name="Meyerdierks A."/>
            <person name="Storesund J.E."/>
            <person name="Kallscheuer N."/>
            <person name="Luecker S."/>
            <person name="Lage O.M."/>
            <person name="Pohl T."/>
            <person name="Merkel B.J."/>
            <person name="Hornburger P."/>
            <person name="Mueller R.-W."/>
            <person name="Bruemmer F."/>
            <person name="Labrenz M."/>
            <person name="Spormann A.M."/>
            <person name="Op den Camp H."/>
            <person name="Overmann J."/>
            <person name="Amann R."/>
            <person name="Jetten M.S.M."/>
            <person name="Mascher T."/>
            <person name="Medema M.H."/>
            <person name="Devos D.P."/>
            <person name="Kaster A.-K."/>
            <person name="Ovreas L."/>
            <person name="Rohde M."/>
            <person name="Galperin M.Y."/>
            <person name="Jogler C."/>
        </authorList>
    </citation>
    <scope>NUCLEOTIDE SEQUENCE [LARGE SCALE GENOMIC DNA]</scope>
    <source>
        <strain evidence="4">Pan97</strain>
    </source>
</reference>
<dbReference type="PANTHER" id="PTHR30093">
    <property type="entry name" value="GENERAL SECRETION PATHWAY PROTEIN G"/>
    <property type="match status" value="1"/>
</dbReference>